<dbReference type="InterPro" id="IPR016174">
    <property type="entry name" value="Di-haem_cyt_TM"/>
</dbReference>
<dbReference type="GO" id="GO:0036397">
    <property type="term" value="F:formate dehydrogenase (quinone) activity"/>
    <property type="evidence" value="ECO:0007669"/>
    <property type="project" value="TreeGrafter"/>
</dbReference>
<feature type="transmembrane region" description="Helical" evidence="14">
    <location>
        <begin position="83"/>
        <end position="104"/>
    </location>
</feature>
<keyword evidence="10 14" id="KW-1133">Transmembrane helix</keyword>
<dbReference type="KEGG" id="kmn:HW532_19980"/>
<evidence type="ECO:0000256" key="2">
    <source>
        <dbReference type="ARBA" id="ARBA00004651"/>
    </source>
</evidence>
<reference evidence="16 17" key="1">
    <citation type="submission" date="2020-06" db="EMBL/GenBank/DDBJ databases">
        <title>Genome sequence of 2 isolates from Red Sea Mangroves.</title>
        <authorList>
            <person name="Sefrji F."/>
            <person name="Michoud G."/>
            <person name="Merlino G."/>
            <person name="Daffonchio D."/>
        </authorList>
    </citation>
    <scope>NUCLEOTIDE SEQUENCE [LARGE SCALE GENOMIC DNA]</scope>
    <source>
        <strain evidence="16 17">R1DC25</strain>
    </source>
</reference>
<keyword evidence="4" id="KW-0813">Transport</keyword>
<evidence type="ECO:0000256" key="13">
    <source>
        <dbReference type="SAM" id="MobiDB-lite"/>
    </source>
</evidence>
<feature type="domain" description="Cytochrome b561 bacterial/Ni-hydrogenase" evidence="15">
    <location>
        <begin position="121"/>
        <end position="320"/>
    </location>
</feature>
<dbReference type="Gene3D" id="1.20.950.20">
    <property type="entry name" value="Transmembrane di-heme cytochromes, Chain C"/>
    <property type="match status" value="1"/>
</dbReference>
<evidence type="ECO:0000256" key="8">
    <source>
        <dbReference type="ARBA" id="ARBA00022723"/>
    </source>
</evidence>
<evidence type="ECO:0000313" key="16">
    <source>
        <dbReference type="EMBL" id="QPC45439.1"/>
    </source>
</evidence>
<dbReference type="EMBL" id="CP058214">
    <property type="protein sequence ID" value="QPC45439.1"/>
    <property type="molecule type" value="Genomic_DNA"/>
</dbReference>
<evidence type="ECO:0000256" key="14">
    <source>
        <dbReference type="SAM" id="Phobius"/>
    </source>
</evidence>
<dbReference type="GO" id="GO:0009061">
    <property type="term" value="P:anaerobic respiration"/>
    <property type="evidence" value="ECO:0007669"/>
    <property type="project" value="TreeGrafter"/>
</dbReference>
<dbReference type="GO" id="GO:0022904">
    <property type="term" value="P:respiratory electron transport chain"/>
    <property type="evidence" value="ECO:0007669"/>
    <property type="project" value="InterPro"/>
</dbReference>
<gene>
    <name evidence="16" type="ORF">HW532_19980</name>
</gene>
<comment type="cofactor">
    <cofactor evidence="1">
        <name>heme</name>
        <dbReference type="ChEBI" id="CHEBI:30413"/>
    </cofactor>
</comment>
<dbReference type="GO" id="GO:0005886">
    <property type="term" value="C:plasma membrane"/>
    <property type="evidence" value="ECO:0007669"/>
    <property type="project" value="UniProtKB-SubCell"/>
</dbReference>
<evidence type="ECO:0000256" key="6">
    <source>
        <dbReference type="ARBA" id="ARBA00022617"/>
    </source>
</evidence>
<organism evidence="16 17">
    <name type="scientific">Kaustia mangrovi</name>
    <dbReference type="NCBI Taxonomy" id="2593653"/>
    <lineage>
        <taxon>Bacteria</taxon>
        <taxon>Pseudomonadati</taxon>
        <taxon>Pseudomonadota</taxon>
        <taxon>Alphaproteobacteria</taxon>
        <taxon>Hyphomicrobiales</taxon>
        <taxon>Parvibaculaceae</taxon>
        <taxon>Kaustia</taxon>
    </lineage>
</organism>
<protein>
    <submittedName>
        <fullName evidence="16">Formate dehydrogenase subunit gamma</fullName>
    </submittedName>
</protein>
<name>A0A7S8C8V4_9HYPH</name>
<keyword evidence="11" id="KW-0408">Iron</keyword>
<dbReference type="GO" id="GO:0009055">
    <property type="term" value="F:electron transfer activity"/>
    <property type="evidence" value="ECO:0007669"/>
    <property type="project" value="InterPro"/>
</dbReference>
<proteinExistence type="inferred from homology"/>
<dbReference type="PANTHER" id="PTHR30074:SF6">
    <property type="entry name" value="FORMATE DEHYDROGENASE GAMMA SUBUNIT"/>
    <property type="match status" value="1"/>
</dbReference>
<comment type="subcellular location">
    <subcellularLocation>
        <location evidence="2">Cell membrane</location>
        <topology evidence="2">Multi-pass membrane protein</topology>
    </subcellularLocation>
</comment>
<dbReference type="InterPro" id="IPR051817">
    <property type="entry name" value="FDH_cytochrome_b556_subunit"/>
</dbReference>
<evidence type="ECO:0000259" key="15">
    <source>
        <dbReference type="Pfam" id="PF01292"/>
    </source>
</evidence>
<evidence type="ECO:0000256" key="9">
    <source>
        <dbReference type="ARBA" id="ARBA00022982"/>
    </source>
</evidence>
<evidence type="ECO:0000256" key="3">
    <source>
        <dbReference type="ARBA" id="ARBA00010747"/>
    </source>
</evidence>
<keyword evidence="6" id="KW-0349">Heme</keyword>
<dbReference type="GO" id="GO:0008863">
    <property type="term" value="F:formate dehydrogenase (NAD+) activity"/>
    <property type="evidence" value="ECO:0007669"/>
    <property type="project" value="InterPro"/>
</dbReference>
<sequence>MICLAAPGAAMAQAVVPPDDASPSAGPPGGGVPTESLGASSDADMWRAVRQGVEGQVSIPDKQAGVLIQSDGEVWRVVRNGPVTFYGGMAVIGIVLLLALFFLIRGRVRVEAGLAGVTISRFNGLERFSHWLTAVSFLILAFTGLNVMFGRYLLKPLIGAQAFADITLAGKFLHNYVAFAFMAGLVLVLVLWIKDNIPNRYDLVWIGKAGGMLSRGTHPPAKKFNAGQKVIFWLVVLGGLSVSLSGISLLFPFQTAFFSKTFEAVNLLGFDLPANLTAMQEMQLSQVWHGVVALFLVIVIIAHIYIGTIGMEGAFDAMGSGRVDLNWAREHHSIWVEELERKGALDPRPAEDAETAETAKPQAAS</sequence>
<feature type="region of interest" description="Disordered" evidence="13">
    <location>
        <begin position="343"/>
        <end position="365"/>
    </location>
</feature>
<feature type="transmembrane region" description="Helical" evidence="14">
    <location>
        <begin position="230"/>
        <end position="251"/>
    </location>
</feature>
<evidence type="ECO:0000256" key="10">
    <source>
        <dbReference type="ARBA" id="ARBA00022989"/>
    </source>
</evidence>
<keyword evidence="7 14" id="KW-0812">Transmembrane</keyword>
<dbReference type="GO" id="GO:0009326">
    <property type="term" value="C:formate dehydrogenase complex"/>
    <property type="evidence" value="ECO:0007669"/>
    <property type="project" value="InterPro"/>
</dbReference>
<feature type="transmembrane region" description="Helical" evidence="14">
    <location>
        <begin position="173"/>
        <end position="193"/>
    </location>
</feature>
<comment type="similarity">
    <text evidence="3">Belongs to the formate dehydrogenase gamma subunit family.</text>
</comment>
<feature type="transmembrane region" description="Helical" evidence="14">
    <location>
        <begin position="131"/>
        <end position="153"/>
    </location>
</feature>
<dbReference type="GO" id="GO:0015944">
    <property type="term" value="P:formate oxidation"/>
    <property type="evidence" value="ECO:0007669"/>
    <property type="project" value="TreeGrafter"/>
</dbReference>
<dbReference type="Pfam" id="PF01292">
    <property type="entry name" value="Ni_hydr_CYTB"/>
    <property type="match status" value="1"/>
</dbReference>
<evidence type="ECO:0000256" key="7">
    <source>
        <dbReference type="ARBA" id="ARBA00022692"/>
    </source>
</evidence>
<evidence type="ECO:0000256" key="5">
    <source>
        <dbReference type="ARBA" id="ARBA00022475"/>
    </source>
</evidence>
<keyword evidence="8" id="KW-0479">Metal-binding</keyword>
<evidence type="ECO:0000256" key="4">
    <source>
        <dbReference type="ARBA" id="ARBA00022448"/>
    </source>
</evidence>
<dbReference type="AlphaFoldDB" id="A0A7S8C8V4"/>
<dbReference type="SUPFAM" id="SSF81342">
    <property type="entry name" value="Transmembrane di-heme cytochromes"/>
    <property type="match status" value="1"/>
</dbReference>
<evidence type="ECO:0000313" key="17">
    <source>
        <dbReference type="Proteomes" id="UP000593594"/>
    </source>
</evidence>
<keyword evidence="5" id="KW-1003">Cell membrane</keyword>
<keyword evidence="9" id="KW-0249">Electron transport</keyword>
<dbReference type="Proteomes" id="UP000593594">
    <property type="component" value="Chromosome"/>
</dbReference>
<feature type="compositionally biased region" description="Low complexity" evidence="13">
    <location>
        <begin position="15"/>
        <end position="24"/>
    </location>
</feature>
<dbReference type="PANTHER" id="PTHR30074">
    <property type="entry name" value="FORMATE DEHYDROGENASE, NITRATE-INDUCIBLE, CYTOCHROME B556 FDN SUBUNIT"/>
    <property type="match status" value="1"/>
</dbReference>
<feature type="transmembrane region" description="Helical" evidence="14">
    <location>
        <begin position="287"/>
        <end position="306"/>
    </location>
</feature>
<dbReference type="GO" id="GO:0046872">
    <property type="term" value="F:metal ion binding"/>
    <property type="evidence" value="ECO:0007669"/>
    <property type="project" value="UniProtKB-KW"/>
</dbReference>
<accession>A0A7S8C8V4</accession>
<evidence type="ECO:0000256" key="1">
    <source>
        <dbReference type="ARBA" id="ARBA00001971"/>
    </source>
</evidence>
<keyword evidence="17" id="KW-1185">Reference proteome</keyword>
<feature type="region of interest" description="Disordered" evidence="13">
    <location>
        <begin position="15"/>
        <end position="39"/>
    </location>
</feature>
<dbReference type="NCBIfam" id="TIGR01583">
    <property type="entry name" value="formate-DH-gamm"/>
    <property type="match status" value="1"/>
</dbReference>
<evidence type="ECO:0000256" key="11">
    <source>
        <dbReference type="ARBA" id="ARBA00023004"/>
    </source>
</evidence>
<dbReference type="InterPro" id="IPR006471">
    <property type="entry name" value="Formate_DH_gsu"/>
</dbReference>
<dbReference type="InterPro" id="IPR011577">
    <property type="entry name" value="Cyt_b561_bac/Ni-Hgenase"/>
</dbReference>
<evidence type="ECO:0000256" key="12">
    <source>
        <dbReference type="ARBA" id="ARBA00023136"/>
    </source>
</evidence>
<keyword evidence="12 14" id="KW-0472">Membrane</keyword>